<keyword evidence="3" id="KW-1185">Reference proteome</keyword>
<dbReference type="Proteomes" id="UP001215598">
    <property type="component" value="Unassembled WGS sequence"/>
</dbReference>
<dbReference type="Gene3D" id="2.60.200.20">
    <property type="match status" value="1"/>
</dbReference>
<accession>A0AAD7MMK9</accession>
<dbReference type="InterPro" id="IPR051176">
    <property type="entry name" value="Cent_Immune-Sig_Mod"/>
</dbReference>
<dbReference type="EMBL" id="JARKIB010000209">
    <property type="protein sequence ID" value="KAJ7723683.1"/>
    <property type="molecule type" value="Genomic_DNA"/>
</dbReference>
<protein>
    <recommendedName>
        <fullName evidence="1">FHA domain-containing protein</fullName>
    </recommendedName>
</protein>
<dbReference type="PROSITE" id="PS50006">
    <property type="entry name" value="FHA_DOMAIN"/>
    <property type="match status" value="1"/>
</dbReference>
<feature type="non-terminal residue" evidence="2">
    <location>
        <position position="1"/>
    </location>
</feature>
<evidence type="ECO:0000259" key="1">
    <source>
        <dbReference type="PROSITE" id="PS50006"/>
    </source>
</evidence>
<dbReference type="InterPro" id="IPR008984">
    <property type="entry name" value="SMAD_FHA_dom_sf"/>
</dbReference>
<dbReference type="Pfam" id="PF00498">
    <property type="entry name" value="FHA"/>
    <property type="match status" value="1"/>
</dbReference>
<evidence type="ECO:0000313" key="3">
    <source>
        <dbReference type="Proteomes" id="UP001215598"/>
    </source>
</evidence>
<comment type="caution">
    <text evidence="2">The sequence shown here is derived from an EMBL/GenBank/DDBJ whole genome shotgun (WGS) entry which is preliminary data.</text>
</comment>
<feature type="non-terminal residue" evidence="2">
    <location>
        <position position="93"/>
    </location>
</feature>
<gene>
    <name evidence="2" type="ORF">B0H16DRAFT_1243472</name>
</gene>
<feature type="domain" description="FHA" evidence="1">
    <location>
        <begin position="1"/>
        <end position="43"/>
    </location>
</feature>
<organism evidence="2 3">
    <name type="scientific">Mycena metata</name>
    <dbReference type="NCBI Taxonomy" id="1033252"/>
    <lineage>
        <taxon>Eukaryota</taxon>
        <taxon>Fungi</taxon>
        <taxon>Dikarya</taxon>
        <taxon>Basidiomycota</taxon>
        <taxon>Agaricomycotina</taxon>
        <taxon>Agaricomycetes</taxon>
        <taxon>Agaricomycetidae</taxon>
        <taxon>Agaricales</taxon>
        <taxon>Marasmiineae</taxon>
        <taxon>Mycenaceae</taxon>
        <taxon>Mycena</taxon>
    </lineage>
</organism>
<name>A0AAD7MMK9_9AGAR</name>
<dbReference type="GO" id="GO:0005737">
    <property type="term" value="C:cytoplasm"/>
    <property type="evidence" value="ECO:0007669"/>
    <property type="project" value="TreeGrafter"/>
</dbReference>
<proteinExistence type="predicted"/>
<evidence type="ECO:0000313" key="2">
    <source>
        <dbReference type="EMBL" id="KAJ7723683.1"/>
    </source>
</evidence>
<sequence>EDNGYFDSSIVNDRHAEIWAEGTKIFIRDTGSSSGTFVNRKQLTSPHRESEPEEIKSGDVVQFGLDWVFTTEKTPYRTIRARVTCVFPRPGAQ</sequence>
<dbReference type="AlphaFoldDB" id="A0AAD7MMK9"/>
<dbReference type="PANTHER" id="PTHR15715:SF37">
    <property type="entry name" value="LD47843P"/>
    <property type="match status" value="1"/>
</dbReference>
<dbReference type="SUPFAM" id="SSF49879">
    <property type="entry name" value="SMAD/FHA domain"/>
    <property type="match status" value="1"/>
</dbReference>
<reference evidence="2" key="1">
    <citation type="submission" date="2023-03" db="EMBL/GenBank/DDBJ databases">
        <title>Massive genome expansion in bonnet fungi (Mycena s.s.) driven by repeated elements and novel gene families across ecological guilds.</title>
        <authorList>
            <consortium name="Lawrence Berkeley National Laboratory"/>
            <person name="Harder C.B."/>
            <person name="Miyauchi S."/>
            <person name="Viragh M."/>
            <person name="Kuo A."/>
            <person name="Thoen E."/>
            <person name="Andreopoulos B."/>
            <person name="Lu D."/>
            <person name="Skrede I."/>
            <person name="Drula E."/>
            <person name="Henrissat B."/>
            <person name="Morin E."/>
            <person name="Kohler A."/>
            <person name="Barry K."/>
            <person name="LaButti K."/>
            <person name="Morin E."/>
            <person name="Salamov A."/>
            <person name="Lipzen A."/>
            <person name="Mereny Z."/>
            <person name="Hegedus B."/>
            <person name="Baldrian P."/>
            <person name="Stursova M."/>
            <person name="Weitz H."/>
            <person name="Taylor A."/>
            <person name="Grigoriev I.V."/>
            <person name="Nagy L.G."/>
            <person name="Martin F."/>
            <person name="Kauserud H."/>
        </authorList>
    </citation>
    <scope>NUCLEOTIDE SEQUENCE</scope>
    <source>
        <strain evidence="2">CBHHK182m</strain>
    </source>
</reference>
<dbReference type="PANTHER" id="PTHR15715">
    <property type="entry name" value="CENTROSOMAL PROTEIN OF 170 KDA"/>
    <property type="match status" value="1"/>
</dbReference>
<dbReference type="InterPro" id="IPR000253">
    <property type="entry name" value="FHA_dom"/>
</dbReference>